<dbReference type="EMBL" id="CP003261">
    <property type="protein sequence ID" value="AGK96285.1"/>
    <property type="molecule type" value="Genomic_DNA"/>
</dbReference>
<dbReference type="InterPro" id="IPR039368">
    <property type="entry name" value="AHAS_TPP"/>
</dbReference>
<dbReference type="GO" id="GO:0030976">
    <property type="term" value="F:thiamine pyrophosphate binding"/>
    <property type="evidence" value="ECO:0007669"/>
    <property type="project" value="UniProtKB-UniRule"/>
</dbReference>
<accession>R4K9G7</accession>
<evidence type="ECO:0000256" key="6">
    <source>
        <dbReference type="ARBA" id="ARBA00022630"/>
    </source>
</evidence>
<feature type="domain" description="Thiamine pyrophosphate enzyme TPP-binding" evidence="16">
    <location>
        <begin position="381"/>
        <end position="530"/>
    </location>
</feature>
<comment type="similarity">
    <text evidence="3 14">Belongs to the TPP enzyme family.</text>
</comment>
<gene>
    <name evidence="18" type="ORF">Clopa_1298</name>
</gene>
<name>R4K9G7_CLOPA</name>
<dbReference type="GO" id="GO:0009099">
    <property type="term" value="P:L-valine biosynthetic process"/>
    <property type="evidence" value="ECO:0007669"/>
    <property type="project" value="UniProtKB-UniPathway"/>
</dbReference>
<evidence type="ECO:0000256" key="8">
    <source>
        <dbReference type="ARBA" id="ARBA00022723"/>
    </source>
</evidence>
<dbReference type="FunFam" id="3.40.50.970:FF:000007">
    <property type="entry name" value="Acetolactate synthase"/>
    <property type="match status" value="1"/>
</dbReference>
<feature type="domain" description="Thiamine pyrophosphate enzyme central" evidence="15">
    <location>
        <begin position="190"/>
        <end position="324"/>
    </location>
</feature>
<dbReference type="Pfam" id="PF02775">
    <property type="entry name" value="TPP_enzyme_C"/>
    <property type="match status" value="1"/>
</dbReference>
<evidence type="ECO:0000313" key="19">
    <source>
        <dbReference type="Proteomes" id="UP000013523"/>
    </source>
</evidence>
<keyword evidence="9" id="KW-0274">FAD</keyword>
<dbReference type="GO" id="GO:0003984">
    <property type="term" value="F:acetolactate synthase activity"/>
    <property type="evidence" value="ECO:0007669"/>
    <property type="project" value="UniProtKB-EC"/>
</dbReference>
<evidence type="ECO:0000259" key="16">
    <source>
        <dbReference type="Pfam" id="PF02775"/>
    </source>
</evidence>
<comment type="pathway">
    <text evidence="1 14">Amino-acid biosynthesis; L-isoleucine biosynthesis; L-isoleucine from 2-oxobutanoate: step 1/4.</text>
</comment>
<keyword evidence="5 14" id="KW-0028">Amino-acid biosynthesis</keyword>
<evidence type="ECO:0000256" key="9">
    <source>
        <dbReference type="ARBA" id="ARBA00022827"/>
    </source>
</evidence>
<dbReference type="HOGENOM" id="CLU_013748_1_2_9"/>
<comment type="cofactor">
    <cofactor evidence="14">
        <name>thiamine diphosphate</name>
        <dbReference type="ChEBI" id="CHEBI:58937"/>
    </cofactor>
    <text evidence="14">Binds 1 thiamine pyrophosphate per subunit.</text>
</comment>
<dbReference type="GO" id="GO:0050660">
    <property type="term" value="F:flavin adenine dinucleotide binding"/>
    <property type="evidence" value="ECO:0007669"/>
    <property type="project" value="InterPro"/>
</dbReference>
<evidence type="ECO:0000256" key="1">
    <source>
        <dbReference type="ARBA" id="ARBA00004974"/>
    </source>
</evidence>
<dbReference type="RefSeq" id="WP_015614608.1">
    <property type="nucleotide sequence ID" value="NC_021182.1"/>
</dbReference>
<sequence>MKLTGADITIKLLERYGIKIIAGIPGGTNLPLYDSLLSSDIKHILARHEQGAAFIAQGIARSTGKAAVCFATSGPGATNLLTAIADAKLDSVPIIAITGQVPYSYVGTDSFQEVDIYGLTIPITKHNFLVRSVEELFTVIPEAFKIAESGRQGPVLVDIPKNIQSEEFEFDKWPDINSYEAENFLDESLVSKAAEMINKAERPILYIGGGITNSDSGKALYEFAKKNNIPVTSTLMGFGNFPIEDPLFMGMLGMHGARYTNLLLNKADLLLAFGVRFDDRAIGNVNKFCPDARIIHVDIDDAEIDKIKKSNLSICENVGVVLNKIIPLVEKNERKDWINYIESIKREKPMIFPDEKDSFHPINIIKTVSKLVKEDTIITTDVGQHQMWTAQAYPVKKPRTFLTSGGLGTMGFGLPTAIGAAVANPDKQVVCFSGDGSFLMNIQELATLADLKLNLKIIILNNGHLGLVRQQQQLFYNEHYMASRFITNPDFAKISEGFNVKGYNISKDTDNLNEVLNEAFSSEEPCLINISIESFKNVYPMVPPGGGISEMIGGEQCEGK</sequence>
<evidence type="ECO:0000256" key="4">
    <source>
        <dbReference type="ARBA" id="ARBA00013145"/>
    </source>
</evidence>
<dbReference type="STRING" id="86416.Clopa_1298"/>
<keyword evidence="12 14" id="KW-0100">Branched-chain amino acid biosynthesis</keyword>
<dbReference type="InterPro" id="IPR029035">
    <property type="entry name" value="DHS-like_NAD/FAD-binding_dom"/>
</dbReference>
<dbReference type="NCBIfam" id="TIGR00118">
    <property type="entry name" value="acolac_lg"/>
    <property type="match status" value="1"/>
</dbReference>
<reference evidence="18 19" key="1">
    <citation type="submission" date="2012-01" db="EMBL/GenBank/DDBJ databases">
        <title>Complete sequence of chromosome of Clostridium pasteurianum BC1.</title>
        <authorList>
            <consortium name="US DOE Joint Genome Institute"/>
            <person name="Lucas S."/>
            <person name="Han J."/>
            <person name="Lapidus A."/>
            <person name="Cheng J.-F."/>
            <person name="Goodwin L."/>
            <person name="Pitluck S."/>
            <person name="Peters L."/>
            <person name="Mikhailova N."/>
            <person name="Teshima H."/>
            <person name="Detter J.C."/>
            <person name="Han C."/>
            <person name="Tapia R."/>
            <person name="Land M."/>
            <person name="Hauser L."/>
            <person name="Kyrpides N."/>
            <person name="Ivanova N."/>
            <person name="Pagani I."/>
            <person name="Dunn J."/>
            <person name="Taghavi S."/>
            <person name="Francis A."/>
            <person name="van der Lelie D."/>
            <person name="Woyke T."/>
        </authorList>
    </citation>
    <scope>NUCLEOTIDE SEQUENCE [LARGE SCALE GENOMIC DNA]</scope>
    <source>
        <strain evidence="18 19">BC1</strain>
    </source>
</reference>
<keyword evidence="8 14" id="KW-0479">Metal-binding</keyword>
<keyword evidence="6" id="KW-0285">Flavoprotein</keyword>
<evidence type="ECO:0000256" key="7">
    <source>
        <dbReference type="ARBA" id="ARBA00022679"/>
    </source>
</evidence>
<dbReference type="AlphaFoldDB" id="R4K9G7"/>
<evidence type="ECO:0000256" key="2">
    <source>
        <dbReference type="ARBA" id="ARBA00005025"/>
    </source>
</evidence>
<keyword evidence="19" id="KW-1185">Reference proteome</keyword>
<dbReference type="Gene3D" id="3.40.50.1220">
    <property type="entry name" value="TPP-binding domain"/>
    <property type="match status" value="1"/>
</dbReference>
<evidence type="ECO:0000256" key="13">
    <source>
        <dbReference type="ARBA" id="ARBA00048670"/>
    </source>
</evidence>
<evidence type="ECO:0000256" key="14">
    <source>
        <dbReference type="RuleBase" id="RU003591"/>
    </source>
</evidence>
<dbReference type="InterPro" id="IPR012000">
    <property type="entry name" value="Thiamin_PyroP_enz_cen_dom"/>
</dbReference>
<feature type="domain" description="Thiamine pyrophosphate enzyme N-terminal TPP-binding" evidence="17">
    <location>
        <begin position="4"/>
        <end position="117"/>
    </location>
</feature>
<dbReference type="KEGG" id="cpas:Clopa_1298"/>
<dbReference type="GO" id="GO:0005948">
    <property type="term" value="C:acetolactate synthase complex"/>
    <property type="evidence" value="ECO:0007669"/>
    <property type="project" value="TreeGrafter"/>
</dbReference>
<protein>
    <recommendedName>
        <fullName evidence="4 14">Acetolactate synthase</fullName>
        <ecNumber evidence="4 14">2.2.1.6</ecNumber>
    </recommendedName>
</protein>
<dbReference type="SUPFAM" id="SSF52467">
    <property type="entry name" value="DHS-like NAD/FAD-binding domain"/>
    <property type="match status" value="1"/>
</dbReference>
<proteinExistence type="inferred from homology"/>
<comment type="catalytic activity">
    <reaction evidence="13 14">
        <text>2 pyruvate + H(+) = (2S)-2-acetolactate + CO2</text>
        <dbReference type="Rhea" id="RHEA:25249"/>
        <dbReference type="ChEBI" id="CHEBI:15361"/>
        <dbReference type="ChEBI" id="CHEBI:15378"/>
        <dbReference type="ChEBI" id="CHEBI:16526"/>
        <dbReference type="ChEBI" id="CHEBI:58476"/>
        <dbReference type="EC" id="2.2.1.6"/>
    </reaction>
</comment>
<dbReference type="Pfam" id="PF00205">
    <property type="entry name" value="TPP_enzyme_M"/>
    <property type="match status" value="1"/>
</dbReference>
<keyword evidence="7 14" id="KW-0808">Transferase</keyword>
<comment type="cofactor">
    <cofactor evidence="14">
        <name>Mg(2+)</name>
        <dbReference type="ChEBI" id="CHEBI:18420"/>
    </cofactor>
    <text evidence="14">Binds 1 Mg(2+) ion per subunit.</text>
</comment>
<dbReference type="UniPathway" id="UPA00049">
    <property type="reaction ID" value="UER00059"/>
</dbReference>
<dbReference type="InterPro" id="IPR029061">
    <property type="entry name" value="THDP-binding"/>
</dbReference>
<keyword evidence="10 14" id="KW-0460">Magnesium</keyword>
<dbReference type="GO" id="GO:0009097">
    <property type="term" value="P:isoleucine biosynthetic process"/>
    <property type="evidence" value="ECO:0007669"/>
    <property type="project" value="UniProtKB-UniPathway"/>
</dbReference>
<dbReference type="FunFam" id="3.40.50.1220:FF:000008">
    <property type="entry name" value="Acetolactate synthase"/>
    <property type="match status" value="1"/>
</dbReference>
<dbReference type="Gene3D" id="3.40.50.970">
    <property type="match status" value="2"/>
</dbReference>
<dbReference type="InterPro" id="IPR012846">
    <property type="entry name" value="Acetolactate_synth_lsu"/>
</dbReference>
<evidence type="ECO:0000259" key="17">
    <source>
        <dbReference type="Pfam" id="PF02776"/>
    </source>
</evidence>
<dbReference type="OrthoDB" id="4494979at2"/>
<dbReference type="Pfam" id="PF02776">
    <property type="entry name" value="TPP_enzyme_N"/>
    <property type="match status" value="1"/>
</dbReference>
<evidence type="ECO:0000256" key="3">
    <source>
        <dbReference type="ARBA" id="ARBA00007812"/>
    </source>
</evidence>
<comment type="pathway">
    <text evidence="2 14">Amino-acid biosynthesis; L-valine biosynthesis; L-valine from pyruvate: step 1/4.</text>
</comment>
<keyword evidence="11 14" id="KW-0786">Thiamine pyrophosphate</keyword>
<dbReference type="UniPathway" id="UPA00047">
    <property type="reaction ID" value="UER00055"/>
</dbReference>
<evidence type="ECO:0000256" key="12">
    <source>
        <dbReference type="ARBA" id="ARBA00023304"/>
    </source>
</evidence>
<dbReference type="InterPro" id="IPR011766">
    <property type="entry name" value="TPP_enzyme_TPP-bd"/>
</dbReference>
<dbReference type="PROSITE" id="PS00187">
    <property type="entry name" value="TPP_ENZYMES"/>
    <property type="match status" value="1"/>
</dbReference>
<dbReference type="Proteomes" id="UP000013523">
    <property type="component" value="Chromosome"/>
</dbReference>
<dbReference type="CDD" id="cd02015">
    <property type="entry name" value="TPP_AHAS"/>
    <property type="match status" value="1"/>
</dbReference>
<dbReference type="InterPro" id="IPR012001">
    <property type="entry name" value="Thiamin_PyroP_enz_TPP-bd_dom"/>
</dbReference>
<dbReference type="InterPro" id="IPR045229">
    <property type="entry name" value="TPP_enz"/>
</dbReference>
<dbReference type="PANTHER" id="PTHR18968">
    <property type="entry name" value="THIAMINE PYROPHOSPHATE ENZYMES"/>
    <property type="match status" value="1"/>
</dbReference>
<dbReference type="EC" id="2.2.1.6" evidence="4 14"/>
<dbReference type="PANTHER" id="PTHR18968:SF170">
    <property type="entry name" value="ACETOLACTATE SYNTHASE ISOZYME 1 LARGE SUBUNIT"/>
    <property type="match status" value="1"/>
</dbReference>
<dbReference type="PATRIC" id="fig|86416.3.peg.1298"/>
<evidence type="ECO:0000256" key="11">
    <source>
        <dbReference type="ARBA" id="ARBA00023052"/>
    </source>
</evidence>
<dbReference type="FunFam" id="3.40.50.970:FF:000016">
    <property type="entry name" value="Acetolactate synthase"/>
    <property type="match status" value="1"/>
</dbReference>
<evidence type="ECO:0000256" key="5">
    <source>
        <dbReference type="ARBA" id="ARBA00022605"/>
    </source>
</evidence>
<dbReference type="InterPro" id="IPR000399">
    <property type="entry name" value="TPP-bd_CS"/>
</dbReference>
<dbReference type="GO" id="GO:0000287">
    <property type="term" value="F:magnesium ion binding"/>
    <property type="evidence" value="ECO:0007669"/>
    <property type="project" value="UniProtKB-UniRule"/>
</dbReference>
<organism evidence="18 19">
    <name type="scientific">Clostridium pasteurianum BC1</name>
    <dbReference type="NCBI Taxonomy" id="86416"/>
    <lineage>
        <taxon>Bacteria</taxon>
        <taxon>Bacillati</taxon>
        <taxon>Bacillota</taxon>
        <taxon>Clostridia</taxon>
        <taxon>Eubacteriales</taxon>
        <taxon>Clostridiaceae</taxon>
        <taxon>Clostridium</taxon>
    </lineage>
</organism>
<dbReference type="SUPFAM" id="SSF52518">
    <property type="entry name" value="Thiamin diphosphate-binding fold (THDP-binding)"/>
    <property type="match status" value="2"/>
</dbReference>
<evidence type="ECO:0000313" key="18">
    <source>
        <dbReference type="EMBL" id="AGK96285.1"/>
    </source>
</evidence>
<evidence type="ECO:0000259" key="15">
    <source>
        <dbReference type="Pfam" id="PF00205"/>
    </source>
</evidence>
<dbReference type="eggNOG" id="COG0028">
    <property type="taxonomic scope" value="Bacteria"/>
</dbReference>
<evidence type="ECO:0000256" key="10">
    <source>
        <dbReference type="ARBA" id="ARBA00022842"/>
    </source>
</evidence>
<dbReference type="CDD" id="cd07035">
    <property type="entry name" value="TPP_PYR_POX_like"/>
    <property type="match status" value="1"/>
</dbReference>